<gene>
    <name evidence="4" type="ORF">PENTCL1PPCAC_9056</name>
</gene>
<comment type="caution">
    <text evidence="4">The sequence shown here is derived from an EMBL/GenBank/DDBJ whole genome shotgun (WGS) entry which is preliminary data.</text>
</comment>
<sequence>LWELYSNGETPYEGMNRAQILEMLTKQNERLKRPEKCPEEVHNRMQDEFWNIDEQLRPTFADIVPFFSLLVNGE</sequence>
<organism evidence="4 5">
    <name type="scientific">Pristionchus entomophagus</name>
    <dbReference type="NCBI Taxonomy" id="358040"/>
    <lineage>
        <taxon>Eukaryota</taxon>
        <taxon>Metazoa</taxon>
        <taxon>Ecdysozoa</taxon>
        <taxon>Nematoda</taxon>
        <taxon>Chromadorea</taxon>
        <taxon>Rhabditida</taxon>
        <taxon>Rhabditina</taxon>
        <taxon>Diplogasteromorpha</taxon>
        <taxon>Diplogasteroidea</taxon>
        <taxon>Neodiplogasteridae</taxon>
        <taxon>Pristionchus</taxon>
    </lineage>
</organism>
<evidence type="ECO:0000313" key="5">
    <source>
        <dbReference type="Proteomes" id="UP001432027"/>
    </source>
</evidence>
<dbReference type="GO" id="GO:0005524">
    <property type="term" value="F:ATP binding"/>
    <property type="evidence" value="ECO:0007669"/>
    <property type="project" value="UniProtKB-KW"/>
</dbReference>
<evidence type="ECO:0000256" key="1">
    <source>
        <dbReference type="ARBA" id="ARBA00022741"/>
    </source>
</evidence>
<dbReference type="AlphaFoldDB" id="A0AAV5SUP4"/>
<dbReference type="InterPro" id="IPR011009">
    <property type="entry name" value="Kinase-like_dom_sf"/>
</dbReference>
<dbReference type="InterPro" id="IPR050198">
    <property type="entry name" value="Non-receptor_tyrosine_kinases"/>
</dbReference>
<keyword evidence="5" id="KW-1185">Reference proteome</keyword>
<dbReference type="EMBL" id="BTSX01000002">
    <property type="protein sequence ID" value="GMS86881.1"/>
    <property type="molecule type" value="Genomic_DNA"/>
</dbReference>
<keyword evidence="2" id="KW-0067">ATP-binding</keyword>
<keyword evidence="1" id="KW-0547">Nucleotide-binding</keyword>
<dbReference type="Pfam" id="PF07714">
    <property type="entry name" value="PK_Tyr_Ser-Thr"/>
    <property type="match status" value="1"/>
</dbReference>
<dbReference type="GO" id="GO:0004672">
    <property type="term" value="F:protein kinase activity"/>
    <property type="evidence" value="ECO:0007669"/>
    <property type="project" value="InterPro"/>
</dbReference>
<accession>A0AAV5SUP4</accession>
<dbReference type="SUPFAM" id="SSF56112">
    <property type="entry name" value="Protein kinase-like (PK-like)"/>
    <property type="match status" value="1"/>
</dbReference>
<dbReference type="PANTHER" id="PTHR24418">
    <property type="entry name" value="TYROSINE-PROTEIN KINASE"/>
    <property type="match status" value="1"/>
</dbReference>
<feature type="non-terminal residue" evidence="4">
    <location>
        <position position="1"/>
    </location>
</feature>
<evidence type="ECO:0000259" key="3">
    <source>
        <dbReference type="Pfam" id="PF07714"/>
    </source>
</evidence>
<dbReference type="Proteomes" id="UP001432027">
    <property type="component" value="Unassembled WGS sequence"/>
</dbReference>
<evidence type="ECO:0000256" key="2">
    <source>
        <dbReference type="ARBA" id="ARBA00022840"/>
    </source>
</evidence>
<evidence type="ECO:0000313" key="4">
    <source>
        <dbReference type="EMBL" id="GMS86881.1"/>
    </source>
</evidence>
<protein>
    <recommendedName>
        <fullName evidence="3">Serine-threonine/tyrosine-protein kinase catalytic domain-containing protein</fullName>
    </recommendedName>
</protein>
<proteinExistence type="predicted"/>
<dbReference type="Gene3D" id="1.10.510.10">
    <property type="entry name" value="Transferase(Phosphotransferase) domain 1"/>
    <property type="match status" value="1"/>
</dbReference>
<reference evidence="4" key="1">
    <citation type="submission" date="2023-10" db="EMBL/GenBank/DDBJ databases">
        <title>Genome assembly of Pristionchus species.</title>
        <authorList>
            <person name="Yoshida K."/>
            <person name="Sommer R.J."/>
        </authorList>
    </citation>
    <scope>NUCLEOTIDE SEQUENCE</scope>
    <source>
        <strain evidence="4">RS0144</strain>
    </source>
</reference>
<dbReference type="InterPro" id="IPR001245">
    <property type="entry name" value="Ser-Thr/Tyr_kinase_cat_dom"/>
</dbReference>
<name>A0AAV5SUP4_9BILA</name>
<feature type="domain" description="Serine-threonine/tyrosine-protein kinase catalytic" evidence="3">
    <location>
        <begin position="1"/>
        <end position="65"/>
    </location>
</feature>